<comment type="caution">
    <text evidence="3">The sequence shown here is derived from an EMBL/GenBank/DDBJ whole genome shotgun (WGS) entry which is preliminary data.</text>
</comment>
<keyword evidence="1" id="KW-0175">Coiled coil</keyword>
<feature type="region of interest" description="Disordered" evidence="2">
    <location>
        <begin position="1"/>
        <end position="27"/>
    </location>
</feature>
<evidence type="ECO:0000313" key="4">
    <source>
        <dbReference type="Proteomes" id="UP000716291"/>
    </source>
</evidence>
<organism evidence="3 4">
    <name type="scientific">Rhizopus oryzae</name>
    <name type="common">Mucormycosis agent</name>
    <name type="synonym">Rhizopus arrhizus var. delemar</name>
    <dbReference type="NCBI Taxonomy" id="64495"/>
    <lineage>
        <taxon>Eukaryota</taxon>
        <taxon>Fungi</taxon>
        <taxon>Fungi incertae sedis</taxon>
        <taxon>Mucoromycota</taxon>
        <taxon>Mucoromycotina</taxon>
        <taxon>Mucoromycetes</taxon>
        <taxon>Mucorales</taxon>
        <taxon>Mucorineae</taxon>
        <taxon>Rhizopodaceae</taxon>
        <taxon>Rhizopus</taxon>
    </lineage>
</organism>
<keyword evidence="4" id="KW-1185">Reference proteome</keyword>
<dbReference type="OrthoDB" id="419631at2759"/>
<dbReference type="EMBL" id="JAANQT010001706">
    <property type="protein sequence ID" value="KAG1304216.1"/>
    <property type="molecule type" value="Genomic_DNA"/>
</dbReference>
<evidence type="ECO:0000313" key="3">
    <source>
        <dbReference type="EMBL" id="KAG1304216.1"/>
    </source>
</evidence>
<name>A0A9P6X326_RHIOR</name>
<feature type="region of interest" description="Disordered" evidence="2">
    <location>
        <begin position="383"/>
        <end position="416"/>
    </location>
</feature>
<evidence type="ECO:0000256" key="2">
    <source>
        <dbReference type="SAM" id="MobiDB-lite"/>
    </source>
</evidence>
<feature type="compositionally biased region" description="Low complexity" evidence="2">
    <location>
        <begin position="390"/>
        <end position="406"/>
    </location>
</feature>
<protein>
    <submittedName>
        <fullName evidence="3">Uncharacterized protein</fullName>
    </submittedName>
</protein>
<dbReference type="AlphaFoldDB" id="A0A9P6X326"/>
<feature type="coiled-coil region" evidence="1">
    <location>
        <begin position="109"/>
        <end position="216"/>
    </location>
</feature>
<sequence length="416" mass="49144">MFSKSKRFPTAEKEYIPGPGEYDVNVDDSSRHKRYGFLSQSDRFTEEHTEDDGYSTATLSSDLLSKNNIPKSIQKEYEILLTKSKRMETMIQTLESEKKSIQFTKDMELADIRSKNAALQKTINRQEKQIKANTWQKRMEQLEQDYKKKLSEKERQMIVQQQELSAKTTDLEETRHAHAQQMQQFSEQLREAKEHIQLLEEETANKTTQINEYERMHAEDAAQIRVQQGEMTTLHDRIKHDEYILQGLRDQLESKDQIISKQALEIDQQNSLVQSLQTQFKLYRQYTSQVTQQQRETKCQGHRTELNELLSEAHEAKKFINQQAIHINHLKSDVYWLTLRCEQAEQILKDMHRDRSEQFGFQHALYHHQPYVIQFEKEEQDLEQRIQEARSSSPSTLSYSSRSTLSFQATELSQSK</sequence>
<dbReference type="Proteomes" id="UP000716291">
    <property type="component" value="Unassembled WGS sequence"/>
</dbReference>
<reference evidence="3" key="1">
    <citation type="journal article" date="2020" name="Microb. Genom.">
        <title>Genetic diversity of clinical and environmental Mucorales isolates obtained from an investigation of mucormycosis cases among solid organ transplant recipients.</title>
        <authorList>
            <person name="Nguyen M.H."/>
            <person name="Kaul D."/>
            <person name="Muto C."/>
            <person name="Cheng S.J."/>
            <person name="Richter R.A."/>
            <person name="Bruno V.M."/>
            <person name="Liu G."/>
            <person name="Beyhan S."/>
            <person name="Sundermann A.J."/>
            <person name="Mounaud S."/>
            <person name="Pasculle A.W."/>
            <person name="Nierman W.C."/>
            <person name="Driscoll E."/>
            <person name="Cumbie R."/>
            <person name="Clancy C.J."/>
            <person name="Dupont C.L."/>
        </authorList>
    </citation>
    <scope>NUCLEOTIDE SEQUENCE</scope>
    <source>
        <strain evidence="3">GL11</strain>
    </source>
</reference>
<accession>A0A9P6X326</accession>
<proteinExistence type="predicted"/>
<feature type="compositionally biased region" description="Polar residues" evidence="2">
    <location>
        <begin position="407"/>
        <end position="416"/>
    </location>
</feature>
<evidence type="ECO:0000256" key="1">
    <source>
        <dbReference type="SAM" id="Coils"/>
    </source>
</evidence>
<gene>
    <name evidence="3" type="ORF">G6F64_009399</name>
</gene>